<keyword evidence="4" id="KW-1185">Reference proteome</keyword>
<feature type="transmembrane region" description="Helical" evidence="2">
    <location>
        <begin position="226"/>
        <end position="243"/>
    </location>
</feature>
<proteinExistence type="predicted"/>
<keyword evidence="2" id="KW-0812">Transmembrane</keyword>
<evidence type="ECO:0000256" key="2">
    <source>
        <dbReference type="SAM" id="Phobius"/>
    </source>
</evidence>
<comment type="caution">
    <text evidence="3">The sequence shown here is derived from an EMBL/GenBank/DDBJ whole genome shotgun (WGS) entry which is preliminary data.</text>
</comment>
<organism evidence="3 4">
    <name type="scientific">Chaetoceros tenuissimus</name>
    <dbReference type="NCBI Taxonomy" id="426638"/>
    <lineage>
        <taxon>Eukaryota</taxon>
        <taxon>Sar</taxon>
        <taxon>Stramenopiles</taxon>
        <taxon>Ochrophyta</taxon>
        <taxon>Bacillariophyta</taxon>
        <taxon>Coscinodiscophyceae</taxon>
        <taxon>Chaetocerotophycidae</taxon>
        <taxon>Chaetocerotales</taxon>
        <taxon>Chaetocerotaceae</taxon>
        <taxon>Chaetoceros</taxon>
    </lineage>
</organism>
<sequence length="554" mass="63792">MDLDDSCTPQFDICFSSNGCIDGETSTATCWTYIMCQLMLMILLMFVFIWRMKTLNVEKTKSIAISTDISRIKNALSKYKDSDEENQVQHSKKDTVAFILNDIPKPLKDTFRSAQNFMRPNRDRRINQPSDFPPEYMPLSFLSTAEFTRTILYCLKNDAFWQIGMLKCTILSVAVNMCSSLIAMMHKYEQRMTACFDADVNSTDNVIQLKEWIMGQVQPFSRTMDSFKFLPIFLLLGYVAFLVDRWRSFMVTCHKVCGRLHDIGVLVGSIPYSDISDEEKLILYKIYRLMNTLHILVYKPRLREEFKNDDDLSHLVFLKILTESEAEAFTARGKKLRDSICSSLLSEIDKLLALSSKQFLESKAKVINEKVCMVRGTMAEWGDLFLRDNPNEYILGMRAVVSLYTILIVVGYPITLYSDTNASYNCVQPSAFFGTFITLLSIKIPFLLFWRLEDPFVARDGIGLENLIASTEMNLFQSLRSSYCDDIIEDQSIDGNTRFAAVGKMIRRDSQRNTDNPLFHNKEENENISEGAGKTESTRFRSRGNYFEYFPGKR</sequence>
<keyword evidence="2" id="KW-1133">Transmembrane helix</keyword>
<accession>A0AAD3H4J1</accession>
<dbReference type="EMBL" id="BLLK01000038">
    <property type="protein sequence ID" value="GFH50056.1"/>
    <property type="molecule type" value="Genomic_DNA"/>
</dbReference>
<reference evidence="3 4" key="1">
    <citation type="journal article" date="2021" name="Sci. Rep.">
        <title>The genome of the diatom Chaetoceros tenuissimus carries an ancient integrated fragment of an extant virus.</title>
        <authorList>
            <person name="Hongo Y."/>
            <person name="Kimura K."/>
            <person name="Takaki Y."/>
            <person name="Yoshida Y."/>
            <person name="Baba S."/>
            <person name="Kobayashi G."/>
            <person name="Nagasaki K."/>
            <person name="Hano T."/>
            <person name="Tomaru Y."/>
        </authorList>
    </citation>
    <scope>NUCLEOTIDE SEQUENCE [LARGE SCALE GENOMIC DNA]</scope>
    <source>
        <strain evidence="3 4">NIES-3715</strain>
    </source>
</reference>
<evidence type="ECO:0000313" key="3">
    <source>
        <dbReference type="EMBL" id="GFH50056.1"/>
    </source>
</evidence>
<feature type="transmembrane region" description="Helical" evidence="2">
    <location>
        <begin position="159"/>
        <end position="183"/>
    </location>
</feature>
<dbReference type="Proteomes" id="UP001054902">
    <property type="component" value="Unassembled WGS sequence"/>
</dbReference>
<feature type="transmembrane region" description="Helical" evidence="2">
    <location>
        <begin position="430"/>
        <end position="450"/>
    </location>
</feature>
<keyword evidence="2" id="KW-0472">Membrane</keyword>
<dbReference type="AlphaFoldDB" id="A0AAD3H4J1"/>
<protein>
    <submittedName>
        <fullName evidence="3">Uncharacterized protein</fullName>
    </submittedName>
</protein>
<feature type="transmembrane region" description="Helical" evidence="2">
    <location>
        <begin position="31"/>
        <end position="50"/>
    </location>
</feature>
<feature type="region of interest" description="Disordered" evidence="1">
    <location>
        <begin position="511"/>
        <end position="536"/>
    </location>
</feature>
<name>A0AAD3H4J1_9STRA</name>
<evidence type="ECO:0000256" key="1">
    <source>
        <dbReference type="SAM" id="MobiDB-lite"/>
    </source>
</evidence>
<feature type="transmembrane region" description="Helical" evidence="2">
    <location>
        <begin position="395"/>
        <end position="418"/>
    </location>
</feature>
<gene>
    <name evidence="3" type="ORF">CTEN210_06532</name>
</gene>
<evidence type="ECO:0000313" key="4">
    <source>
        <dbReference type="Proteomes" id="UP001054902"/>
    </source>
</evidence>